<gene>
    <name evidence="1" type="ORF">QOZ93_000287</name>
</gene>
<evidence type="ECO:0000313" key="2">
    <source>
        <dbReference type="Proteomes" id="UP001224418"/>
    </source>
</evidence>
<organism evidence="1 2">
    <name type="scientific">Hathewaya limosa</name>
    <name type="common">Clostridium limosum</name>
    <dbReference type="NCBI Taxonomy" id="1536"/>
    <lineage>
        <taxon>Bacteria</taxon>
        <taxon>Bacillati</taxon>
        <taxon>Bacillota</taxon>
        <taxon>Clostridia</taxon>
        <taxon>Eubacteriales</taxon>
        <taxon>Clostridiaceae</taxon>
        <taxon>Hathewaya</taxon>
    </lineage>
</organism>
<name>A0ABU0JNB8_HATLI</name>
<dbReference type="InterPro" id="IPR007060">
    <property type="entry name" value="FtsL/DivIC"/>
</dbReference>
<sequence length="90" mass="10608">MKRFINKKKILIFLSIVYIGYVLISQQVIMHEQKNEISKWNTELGKVKMENQKLKDEVTISGKEIYLEKLAREKLGLVKKGEETIIDKKK</sequence>
<comment type="caution">
    <text evidence="1">The sequence shown here is derived from an EMBL/GenBank/DDBJ whole genome shotgun (WGS) entry which is preliminary data.</text>
</comment>
<proteinExistence type="predicted"/>
<dbReference type="Proteomes" id="UP001224418">
    <property type="component" value="Unassembled WGS sequence"/>
</dbReference>
<reference evidence="1 2" key="1">
    <citation type="submission" date="2023-07" db="EMBL/GenBank/DDBJ databases">
        <title>Genomic Encyclopedia of Type Strains, Phase IV (KMG-IV): sequencing the most valuable type-strain genomes for metagenomic binning, comparative biology and taxonomic classification.</title>
        <authorList>
            <person name="Goeker M."/>
        </authorList>
    </citation>
    <scope>NUCLEOTIDE SEQUENCE [LARGE SCALE GENOMIC DNA]</scope>
    <source>
        <strain evidence="1 2">DSM 1400</strain>
    </source>
</reference>
<keyword evidence="1" id="KW-0131">Cell cycle</keyword>
<dbReference type="GO" id="GO:0051301">
    <property type="term" value="P:cell division"/>
    <property type="evidence" value="ECO:0007669"/>
    <property type="project" value="UniProtKB-KW"/>
</dbReference>
<protein>
    <submittedName>
        <fullName evidence="1">Cell division protein FtsB</fullName>
    </submittedName>
</protein>
<dbReference type="EMBL" id="JAUSWN010000002">
    <property type="protein sequence ID" value="MDQ0478578.1"/>
    <property type="molecule type" value="Genomic_DNA"/>
</dbReference>
<dbReference type="RefSeq" id="WP_307354833.1">
    <property type="nucleotide sequence ID" value="NZ_BAAACJ010000008.1"/>
</dbReference>
<keyword evidence="1" id="KW-0132">Cell division</keyword>
<accession>A0ABU0JNB8</accession>
<evidence type="ECO:0000313" key="1">
    <source>
        <dbReference type="EMBL" id="MDQ0478578.1"/>
    </source>
</evidence>
<keyword evidence="2" id="KW-1185">Reference proteome</keyword>
<dbReference type="Pfam" id="PF04977">
    <property type="entry name" value="DivIC"/>
    <property type="match status" value="1"/>
</dbReference>